<evidence type="ECO:0000256" key="1">
    <source>
        <dbReference type="SAM" id="MobiDB-lite"/>
    </source>
</evidence>
<dbReference type="KEGG" id="fwa:DCMF_18160"/>
<evidence type="ECO:0000313" key="2">
    <source>
        <dbReference type="EMBL" id="ATW26420.1"/>
    </source>
</evidence>
<dbReference type="RefSeq" id="WP_148135731.1">
    <property type="nucleotide sequence ID" value="NZ_CP017634.1"/>
</dbReference>
<accession>A0A3G1KVI3</accession>
<dbReference type="AlphaFoldDB" id="A0A3G1KVI3"/>
<dbReference type="EMBL" id="CP017634">
    <property type="protein sequence ID" value="ATW26420.1"/>
    <property type="molecule type" value="Genomic_DNA"/>
</dbReference>
<organism evidence="2 3">
    <name type="scientific">Formimonas warabiya</name>
    <dbReference type="NCBI Taxonomy" id="1761012"/>
    <lineage>
        <taxon>Bacteria</taxon>
        <taxon>Bacillati</taxon>
        <taxon>Bacillota</taxon>
        <taxon>Clostridia</taxon>
        <taxon>Eubacteriales</taxon>
        <taxon>Peptococcaceae</taxon>
        <taxon>Candidatus Formimonas</taxon>
    </lineage>
</organism>
<gene>
    <name evidence="2" type="ORF">DCMF_18160</name>
</gene>
<reference evidence="2 3" key="1">
    <citation type="submission" date="2016-10" db="EMBL/GenBank/DDBJ databases">
        <title>Complete Genome Sequence of Peptococcaceae strain DCMF.</title>
        <authorList>
            <person name="Edwards R.J."/>
            <person name="Holland S.I."/>
            <person name="Deshpande N.P."/>
            <person name="Wong Y.K."/>
            <person name="Ertan H."/>
            <person name="Manefield M."/>
            <person name="Russell T.L."/>
            <person name="Lee M.J."/>
        </authorList>
    </citation>
    <scope>NUCLEOTIDE SEQUENCE [LARGE SCALE GENOMIC DNA]</scope>
    <source>
        <strain evidence="2 3">DCMF</strain>
    </source>
</reference>
<name>A0A3G1KVI3_FORW1</name>
<feature type="compositionally biased region" description="Polar residues" evidence="1">
    <location>
        <begin position="1"/>
        <end position="22"/>
    </location>
</feature>
<dbReference type="Proteomes" id="UP000323521">
    <property type="component" value="Chromosome"/>
</dbReference>
<evidence type="ECO:0000313" key="3">
    <source>
        <dbReference type="Proteomes" id="UP000323521"/>
    </source>
</evidence>
<sequence length="60" mass="6659">MVQKAPATTKSKGCQTSKTTQAGIPEPHHQVRKMKNPEETKLDRDLKEISRKTAAEIIGD</sequence>
<keyword evidence="3" id="KW-1185">Reference proteome</keyword>
<feature type="region of interest" description="Disordered" evidence="1">
    <location>
        <begin position="1"/>
        <end position="40"/>
    </location>
</feature>
<proteinExistence type="predicted"/>
<protein>
    <submittedName>
        <fullName evidence="2">Uncharacterized protein</fullName>
    </submittedName>
</protein>